<keyword evidence="1 2" id="KW-0238">DNA-binding</keyword>
<dbReference type="InterPro" id="IPR011010">
    <property type="entry name" value="DNA_brk_join_enz"/>
</dbReference>
<evidence type="ECO:0000256" key="2">
    <source>
        <dbReference type="PROSITE-ProRule" id="PRU01248"/>
    </source>
</evidence>
<feature type="domain" description="Core-binding (CB)" evidence="3">
    <location>
        <begin position="18"/>
        <end position="98"/>
    </location>
</feature>
<name>A0A2L2XL54_9FIRM</name>
<sequence length="124" mass="15118">MSVNCRKRVVKLVSHKKMTWENYLKEYLLWKKAEGRSERTIRDYSNHIRLFFKRFPDSSFSNLRSFKKNIIEHMSLDVKPAYYNNKLVYLKTFFEWCVNEGILAENPMKSFKRRKADERIVQID</sequence>
<dbReference type="EMBL" id="BFAV01000150">
    <property type="protein sequence ID" value="GBF34671.1"/>
    <property type="molecule type" value="Genomic_DNA"/>
</dbReference>
<dbReference type="Gene3D" id="1.10.150.130">
    <property type="match status" value="1"/>
</dbReference>
<comment type="caution">
    <text evidence="4">The sequence shown here is derived from an EMBL/GenBank/DDBJ whole genome shotgun (WGS) entry which is preliminary data.</text>
</comment>
<organism evidence="4 5">
    <name type="scientific">Desulfocucumis palustris</name>
    <dbReference type="NCBI Taxonomy" id="1898651"/>
    <lineage>
        <taxon>Bacteria</taxon>
        <taxon>Bacillati</taxon>
        <taxon>Bacillota</taxon>
        <taxon>Clostridia</taxon>
        <taxon>Eubacteriales</taxon>
        <taxon>Desulfocucumaceae</taxon>
        <taxon>Desulfocucumis</taxon>
    </lineage>
</organism>
<protein>
    <submittedName>
        <fullName evidence="4">Site-specific recombinase XerD</fullName>
    </submittedName>
</protein>
<evidence type="ECO:0000313" key="5">
    <source>
        <dbReference type="Proteomes" id="UP000239549"/>
    </source>
</evidence>
<dbReference type="AlphaFoldDB" id="A0A2L2XL54"/>
<dbReference type="InterPro" id="IPR044068">
    <property type="entry name" value="CB"/>
</dbReference>
<evidence type="ECO:0000256" key="1">
    <source>
        <dbReference type="ARBA" id="ARBA00023125"/>
    </source>
</evidence>
<dbReference type="SUPFAM" id="SSF56349">
    <property type="entry name" value="DNA breaking-rejoining enzymes"/>
    <property type="match status" value="1"/>
</dbReference>
<proteinExistence type="predicted"/>
<reference evidence="5" key="1">
    <citation type="submission" date="2018-02" db="EMBL/GenBank/DDBJ databases">
        <title>Genome sequence of Desulfocucumis palustris strain NAW-5.</title>
        <authorList>
            <person name="Watanabe M."/>
            <person name="Kojima H."/>
            <person name="Fukui M."/>
        </authorList>
    </citation>
    <scope>NUCLEOTIDE SEQUENCE [LARGE SCALE GENOMIC DNA]</scope>
    <source>
        <strain evidence="5">NAW-5</strain>
    </source>
</reference>
<dbReference type="GO" id="GO:0003677">
    <property type="term" value="F:DNA binding"/>
    <property type="evidence" value="ECO:0007669"/>
    <property type="project" value="UniProtKB-UniRule"/>
</dbReference>
<gene>
    <name evidence="4" type="ORF">DCCM_3791</name>
</gene>
<keyword evidence="5" id="KW-1185">Reference proteome</keyword>
<evidence type="ECO:0000313" key="4">
    <source>
        <dbReference type="EMBL" id="GBF34671.1"/>
    </source>
</evidence>
<accession>A0A2L2XL54</accession>
<dbReference type="InterPro" id="IPR010998">
    <property type="entry name" value="Integrase_recombinase_N"/>
</dbReference>
<dbReference type="PROSITE" id="PS51900">
    <property type="entry name" value="CB"/>
    <property type="match status" value="1"/>
</dbReference>
<evidence type="ECO:0000259" key="3">
    <source>
        <dbReference type="PROSITE" id="PS51900"/>
    </source>
</evidence>
<dbReference type="Proteomes" id="UP000239549">
    <property type="component" value="Unassembled WGS sequence"/>
</dbReference>